<feature type="domain" description="Phosphoribosyltransferase" evidence="1">
    <location>
        <begin position="12"/>
        <end position="176"/>
    </location>
</feature>
<proteinExistence type="predicted"/>
<evidence type="ECO:0000259" key="1">
    <source>
        <dbReference type="Pfam" id="PF00156"/>
    </source>
</evidence>
<dbReference type="Gene3D" id="3.40.50.2020">
    <property type="match status" value="1"/>
</dbReference>
<accession>A0A4R8UGI1</accession>
<evidence type="ECO:0000313" key="3">
    <source>
        <dbReference type="Proteomes" id="UP000297866"/>
    </source>
</evidence>
<organism evidence="2 3">
    <name type="scientific">Cryobacterium tagatosivorans</name>
    <dbReference type="NCBI Taxonomy" id="1259199"/>
    <lineage>
        <taxon>Bacteria</taxon>
        <taxon>Bacillati</taxon>
        <taxon>Actinomycetota</taxon>
        <taxon>Actinomycetes</taxon>
        <taxon>Micrococcales</taxon>
        <taxon>Microbacteriaceae</taxon>
        <taxon>Cryobacterium</taxon>
    </lineage>
</organism>
<dbReference type="OrthoDB" id="9810066at2"/>
<dbReference type="Pfam" id="PF00156">
    <property type="entry name" value="Pribosyltran"/>
    <property type="match status" value="1"/>
</dbReference>
<reference evidence="2 3" key="1">
    <citation type="submission" date="2019-03" db="EMBL/GenBank/DDBJ databases">
        <title>Genomics of glacier-inhabiting Cryobacterium strains.</title>
        <authorList>
            <person name="Liu Q."/>
            <person name="Xin Y.-H."/>
        </authorList>
    </citation>
    <scope>NUCLEOTIDE SEQUENCE [LARGE SCALE GENOMIC DNA]</scope>
    <source>
        <strain evidence="2 3">Sr47</strain>
    </source>
</reference>
<dbReference type="AlphaFoldDB" id="A0A4R8UGI1"/>
<dbReference type="InterPro" id="IPR029057">
    <property type="entry name" value="PRTase-like"/>
</dbReference>
<keyword evidence="3" id="KW-1185">Reference proteome</keyword>
<dbReference type="SUPFAM" id="SSF53271">
    <property type="entry name" value="PRTase-like"/>
    <property type="match status" value="1"/>
</dbReference>
<dbReference type="CDD" id="cd06223">
    <property type="entry name" value="PRTases_typeI"/>
    <property type="match status" value="1"/>
</dbReference>
<keyword evidence="2" id="KW-0808">Transferase</keyword>
<comment type="caution">
    <text evidence="2">The sequence shown here is derived from an EMBL/GenBank/DDBJ whole genome shotgun (WGS) entry which is preliminary data.</text>
</comment>
<gene>
    <name evidence="2" type="ORF">E3O23_08385</name>
</gene>
<dbReference type="Gene3D" id="3.30.1310.20">
    <property type="entry name" value="PRTase-like"/>
    <property type="match status" value="1"/>
</dbReference>
<keyword evidence="2" id="KW-0328">Glycosyltransferase</keyword>
<sequence>MFRDRTDAGRQLAERLATLDLVDPVVYALPRGGVPVAVEVAARLHAPLDLILVRKIGAPGWPEVAMGAVVNGEDPQTIINADVYAATGSDSAGLARARQAELEEIERRRRRYLGDRPQVSPAGRVAVIVDDGLATGATAKAALAAVKRQGAARTVLAVPVAPADTVADLRELADLVVVLEVPAEFWAIGPFYTDFHQLTDDETIGLLQEAWSGG</sequence>
<evidence type="ECO:0000313" key="2">
    <source>
        <dbReference type="EMBL" id="TFB51323.1"/>
    </source>
</evidence>
<name>A0A4R8UGI1_9MICO</name>
<dbReference type="InterPro" id="IPR000836">
    <property type="entry name" value="PRTase_dom"/>
</dbReference>
<dbReference type="RefSeq" id="WP_134490022.1">
    <property type="nucleotide sequence ID" value="NZ_SOEZ01000042.1"/>
</dbReference>
<dbReference type="GO" id="GO:0016757">
    <property type="term" value="F:glycosyltransferase activity"/>
    <property type="evidence" value="ECO:0007669"/>
    <property type="project" value="UniProtKB-KW"/>
</dbReference>
<dbReference type="Proteomes" id="UP000297866">
    <property type="component" value="Unassembled WGS sequence"/>
</dbReference>
<protein>
    <submittedName>
        <fullName evidence="2">Phosphoribosyltransferase</fullName>
    </submittedName>
</protein>
<dbReference type="EMBL" id="SOEZ01000042">
    <property type="protein sequence ID" value="TFB51323.1"/>
    <property type="molecule type" value="Genomic_DNA"/>
</dbReference>